<dbReference type="EMBL" id="BLVP01000036">
    <property type="protein sequence ID" value="GFM38259.1"/>
    <property type="molecule type" value="Genomic_DNA"/>
</dbReference>
<evidence type="ECO:0000313" key="1">
    <source>
        <dbReference type="EMBL" id="GFM38259.1"/>
    </source>
</evidence>
<accession>A0A7J0BX19</accession>
<evidence type="ECO:0000313" key="2">
    <source>
        <dbReference type="Proteomes" id="UP000503820"/>
    </source>
</evidence>
<dbReference type="RefSeq" id="WP_174410884.1">
    <property type="nucleotide sequence ID" value="NZ_BLVP01000036.1"/>
</dbReference>
<dbReference type="SUPFAM" id="SSF52540">
    <property type="entry name" value="P-loop containing nucleoside triphosphate hydrolases"/>
    <property type="match status" value="1"/>
</dbReference>
<comment type="caution">
    <text evidence="1">The sequence shown here is derived from an EMBL/GenBank/DDBJ whole genome shotgun (WGS) entry which is preliminary data.</text>
</comment>
<reference evidence="1 2" key="1">
    <citation type="submission" date="2020-05" db="EMBL/GenBank/DDBJ databases">
        <title>Draft genome sequence of Desulfovibrio psychrotolerans JS1T.</title>
        <authorList>
            <person name="Ueno A."/>
            <person name="Tamazawa S."/>
            <person name="Tamamura S."/>
            <person name="Murakami T."/>
            <person name="Kiyama T."/>
            <person name="Inomata H."/>
            <person name="Amano Y."/>
            <person name="Miyakawa K."/>
            <person name="Tamaki H."/>
            <person name="Naganuma T."/>
            <person name="Kaneko K."/>
        </authorList>
    </citation>
    <scope>NUCLEOTIDE SEQUENCE [LARGE SCALE GENOMIC DNA]</scope>
    <source>
        <strain evidence="1 2">JS1</strain>
    </source>
</reference>
<keyword evidence="2" id="KW-1185">Reference proteome</keyword>
<gene>
    <name evidence="1" type="ORF">DSM19430T_29430</name>
</gene>
<dbReference type="AlphaFoldDB" id="A0A7J0BX19"/>
<dbReference type="Proteomes" id="UP000503820">
    <property type="component" value="Unassembled WGS sequence"/>
</dbReference>
<dbReference type="Gene3D" id="3.40.50.300">
    <property type="entry name" value="P-loop containing nucleotide triphosphate hydrolases"/>
    <property type="match status" value="1"/>
</dbReference>
<sequence length="185" mass="20375">MSKFSTEGFVQEKIEVEDPNAVRVFGKSAPVAPFSPQEGRIIFIGMPGSGRLELAERVAGRLNMKVVAPEAATPSGSAQPIDSVEALDAACAEKGIVFVLPHIALRSEAIRAALREKGKVFYLMAEVLRMAYRLNKTTEPEREAISAEFVELEPLCMMTLHYILQAWKEPEEIEDNVLEMLGIQG</sequence>
<proteinExistence type="predicted"/>
<protein>
    <submittedName>
        <fullName evidence="1">Uncharacterized protein</fullName>
    </submittedName>
</protein>
<organism evidence="1 2">
    <name type="scientific">Desulfovibrio psychrotolerans</name>
    <dbReference type="NCBI Taxonomy" id="415242"/>
    <lineage>
        <taxon>Bacteria</taxon>
        <taxon>Pseudomonadati</taxon>
        <taxon>Thermodesulfobacteriota</taxon>
        <taxon>Desulfovibrionia</taxon>
        <taxon>Desulfovibrionales</taxon>
        <taxon>Desulfovibrionaceae</taxon>
        <taxon>Desulfovibrio</taxon>
    </lineage>
</organism>
<dbReference type="InterPro" id="IPR027417">
    <property type="entry name" value="P-loop_NTPase"/>
</dbReference>
<name>A0A7J0BX19_9BACT</name>